<accession>B1CC83</accession>
<dbReference type="Proteomes" id="UP000005178">
    <property type="component" value="Unassembled WGS sequence"/>
</dbReference>
<dbReference type="RefSeq" id="WP_007050350.1">
    <property type="nucleotide sequence ID" value="NZ_DS560019.1"/>
</dbReference>
<comment type="caution">
    <text evidence="1">The sequence shown here is derived from an EMBL/GenBank/DDBJ whole genome shotgun (WGS) entry which is preliminary data.</text>
</comment>
<reference evidence="1" key="1">
    <citation type="submission" date="2008-01" db="EMBL/GenBank/DDBJ databases">
        <authorList>
            <person name="Fulton L."/>
            <person name="Clifton S."/>
            <person name="Fulton B."/>
            <person name="Xu J."/>
            <person name="Minx P."/>
            <person name="Pepin K.H."/>
            <person name="Johnson M."/>
            <person name="Thiruvilangam P."/>
            <person name="Bhonagiri V."/>
            <person name="Nash W.E."/>
            <person name="Mardis E.R."/>
            <person name="Wilson R.K."/>
        </authorList>
    </citation>
    <scope>NUCLEOTIDE SEQUENCE [LARGE SCALE GENOMIC DNA]</scope>
    <source>
        <strain evidence="1">DSM 17244</strain>
    </source>
</reference>
<sequence length="75" mass="9142">MKPYYKLRGKLTEQDKQIKDFEKLLNRSNFYITQIMTGKKGKYFREDEIYKIIDYIGESVKDMGKYFNEEQRKGI</sequence>
<organism evidence="1 2">
    <name type="scientific">Anaerofustis stercorihominis DSM 17244</name>
    <dbReference type="NCBI Taxonomy" id="445971"/>
    <lineage>
        <taxon>Bacteria</taxon>
        <taxon>Bacillati</taxon>
        <taxon>Bacillota</taxon>
        <taxon>Clostridia</taxon>
        <taxon>Eubacteriales</taxon>
        <taxon>Eubacteriaceae</taxon>
        <taxon>Anaerofustis</taxon>
    </lineage>
</organism>
<gene>
    <name evidence="1" type="ORF">ANASTE_01583</name>
</gene>
<evidence type="ECO:0008006" key="3">
    <source>
        <dbReference type="Google" id="ProtNLM"/>
    </source>
</evidence>
<reference evidence="1" key="2">
    <citation type="submission" date="2013-08" db="EMBL/GenBank/DDBJ databases">
        <title>Draft genome sequence of Anaerofustis stercorihominis (DSM 17244).</title>
        <authorList>
            <person name="Sudarsanam P."/>
            <person name="Ley R."/>
            <person name="Guruge J."/>
            <person name="Turnbaugh P.J."/>
            <person name="Mahowald M."/>
            <person name="Liep D."/>
            <person name="Gordon J."/>
        </authorList>
    </citation>
    <scope>NUCLEOTIDE SEQUENCE</scope>
    <source>
        <strain evidence="1">DSM 17244</strain>
    </source>
</reference>
<dbReference type="AlphaFoldDB" id="B1CC83"/>
<evidence type="ECO:0000313" key="2">
    <source>
        <dbReference type="Proteomes" id="UP000005178"/>
    </source>
</evidence>
<dbReference type="STRING" id="445971.ANASTE_01583"/>
<dbReference type="GeneID" id="98000660"/>
<evidence type="ECO:0000313" key="1">
    <source>
        <dbReference type="EMBL" id="EDS71880.1"/>
    </source>
</evidence>
<name>B1CC83_9FIRM</name>
<dbReference type="HOGENOM" id="CLU_2663051_0_0_9"/>
<protein>
    <recommendedName>
        <fullName evidence="3">HTH cro/C1-type domain-containing protein</fullName>
    </recommendedName>
</protein>
<dbReference type="EMBL" id="ABIL02000006">
    <property type="protein sequence ID" value="EDS71880.1"/>
    <property type="molecule type" value="Genomic_DNA"/>
</dbReference>
<proteinExistence type="predicted"/>
<keyword evidence="2" id="KW-1185">Reference proteome</keyword>